<dbReference type="RefSeq" id="WP_338447261.1">
    <property type="nucleotide sequence ID" value="NZ_CP144918.1"/>
</dbReference>
<feature type="transmembrane region" description="Helical" evidence="1">
    <location>
        <begin position="129"/>
        <end position="151"/>
    </location>
</feature>
<sequence>MKPPILKTLFSRAEVAPPADVEAAALRSDRFRLEREGDWRRLDAIVTRMEQGRLRGLSDDDVLALPALYRTAASSLAVARETSLDTATLDYLDALVQRAWFQVYGPRQGFVAWLRQFLGGGLSRAIRAIWLDICVALAVMVAGTIVGWLLVMREREWFYALVPTGLADTRVPGASREVLLESLQVEKDAQGLSAFAAYLFSNNAGVAILAFALGFAFGIPSLMLLMHNMALLGAMLWLYHDAGLTLEFVAWLSVHGTSELFAILLAGAAGVHIGRSMAFPGNRPILAAAAESGQRAAQVMVGVVFMLIAAAVLEAFPRQLLGTEGRLLIGVTMLLAWLAYFFAYGRNRPDSGPHAAGHAAAGAS</sequence>
<dbReference type="Proteomes" id="UP001335183">
    <property type="component" value="Chromosome"/>
</dbReference>
<dbReference type="EMBL" id="CP144918">
    <property type="protein sequence ID" value="WWA48378.1"/>
    <property type="molecule type" value="Genomic_DNA"/>
</dbReference>
<keyword evidence="1" id="KW-0812">Transmembrane</keyword>
<feature type="transmembrane region" description="Helical" evidence="1">
    <location>
        <begin position="260"/>
        <end position="278"/>
    </location>
</feature>
<evidence type="ECO:0000256" key="1">
    <source>
        <dbReference type="SAM" id="Phobius"/>
    </source>
</evidence>
<evidence type="ECO:0000313" key="3">
    <source>
        <dbReference type="Proteomes" id="UP001335183"/>
    </source>
</evidence>
<name>A0ABZ2DAG5_9SPHN</name>
<dbReference type="InterPro" id="IPR002798">
    <property type="entry name" value="SpoIIM-like"/>
</dbReference>
<keyword evidence="3" id="KW-1185">Reference proteome</keyword>
<organism evidence="2 3">
    <name type="scientific">Pelagerythrobacter marensis</name>
    <dbReference type="NCBI Taxonomy" id="543877"/>
    <lineage>
        <taxon>Bacteria</taxon>
        <taxon>Pseudomonadati</taxon>
        <taxon>Pseudomonadota</taxon>
        <taxon>Alphaproteobacteria</taxon>
        <taxon>Sphingomonadales</taxon>
        <taxon>Erythrobacteraceae</taxon>
        <taxon>Pelagerythrobacter</taxon>
    </lineage>
</organism>
<accession>A0ABZ2DAG5</accession>
<feature type="transmembrane region" description="Helical" evidence="1">
    <location>
        <begin position="299"/>
        <end position="321"/>
    </location>
</feature>
<keyword evidence="1" id="KW-0472">Membrane</keyword>
<evidence type="ECO:0000313" key="2">
    <source>
        <dbReference type="EMBL" id="WWA48378.1"/>
    </source>
</evidence>
<keyword evidence="1" id="KW-1133">Transmembrane helix</keyword>
<dbReference type="PANTHER" id="PTHR35337">
    <property type="entry name" value="SLR1478 PROTEIN"/>
    <property type="match status" value="1"/>
</dbReference>
<dbReference type="PANTHER" id="PTHR35337:SF1">
    <property type="entry name" value="SLR1478 PROTEIN"/>
    <property type="match status" value="1"/>
</dbReference>
<gene>
    <name evidence="2" type="ORF">V5F89_05620</name>
</gene>
<reference evidence="2 3" key="1">
    <citation type="submission" date="2024-02" db="EMBL/GenBank/DDBJ databases">
        <title>The whole genome sequence of five bacterial samples isolated from Abu Dhabi Sabkha-shore region.</title>
        <authorList>
            <person name="Sudalaimuthuasari N."/>
            <person name="Sarfraz B."/>
            <person name="Tuyisabe J.D."/>
            <person name="Mugisha Ntwali L.D.M."/>
            <person name="Ali A.I.A.A."/>
            <person name="Almansoori S.Z.A."/>
            <person name="Alajami H.S.A."/>
            <person name="Almeqbaali A.A.S."/>
            <person name="Kundu B."/>
            <person name="Saeed E.E."/>
            <person name="Sukumarinath V."/>
            <person name="Mishra A.K."/>
            <person name="Hazzouri K.M."/>
            <person name="Almaskari R."/>
            <person name="Sharma A.K."/>
            <person name="Amiri K.M.A."/>
        </authorList>
    </citation>
    <scope>NUCLEOTIDE SEQUENCE [LARGE SCALE GENOMIC DNA]</scope>
    <source>
        <strain evidence="3">kcgeb_sd</strain>
    </source>
</reference>
<dbReference type="Pfam" id="PF01944">
    <property type="entry name" value="SpoIIM"/>
    <property type="match status" value="1"/>
</dbReference>
<feature type="transmembrane region" description="Helical" evidence="1">
    <location>
        <begin position="327"/>
        <end position="344"/>
    </location>
</feature>
<feature type="transmembrane region" description="Helical" evidence="1">
    <location>
        <begin position="195"/>
        <end position="215"/>
    </location>
</feature>
<protein>
    <submittedName>
        <fullName evidence="2">Stage II sporulation protein M</fullName>
    </submittedName>
</protein>
<proteinExistence type="predicted"/>